<dbReference type="InterPro" id="IPR038780">
    <property type="entry name" value="ALN"/>
</dbReference>
<evidence type="ECO:0000313" key="3">
    <source>
        <dbReference type="Proteomes" id="UP000265180"/>
    </source>
</evidence>
<evidence type="ECO:0000313" key="2">
    <source>
        <dbReference type="Ensembl" id="ENSORLP00020034797.1"/>
    </source>
</evidence>
<evidence type="ECO:0000256" key="1">
    <source>
        <dbReference type="SAM" id="Phobius"/>
    </source>
</evidence>
<sequence length="60" mass="7021">MSGLLTLMVEKVLSKLLHQLNHLQMDRGAVALPLHSYWFDFWVFVLLNVALFIFVYFVVP</sequence>
<accession>A0A3P9MPH9</accession>
<proteinExistence type="predicted"/>
<dbReference type="AlphaFoldDB" id="A0A3P9MPH9"/>
<reference evidence="2" key="4">
    <citation type="submission" date="2025-09" db="UniProtKB">
        <authorList>
            <consortium name="Ensembl"/>
        </authorList>
    </citation>
    <scope>IDENTIFICATION</scope>
    <source>
        <strain evidence="2">HNI</strain>
    </source>
</reference>
<dbReference type="Ensembl" id="ENSORLT00020035619.1">
    <property type="protein sequence ID" value="ENSORLP00020034797.1"/>
    <property type="gene ID" value="ENSORLG00020021458.1"/>
</dbReference>
<organism evidence="2 3">
    <name type="scientific">Oryzias latipes</name>
    <name type="common">Japanese rice fish</name>
    <name type="synonym">Japanese killifish</name>
    <dbReference type="NCBI Taxonomy" id="8090"/>
    <lineage>
        <taxon>Eukaryota</taxon>
        <taxon>Metazoa</taxon>
        <taxon>Chordata</taxon>
        <taxon>Craniata</taxon>
        <taxon>Vertebrata</taxon>
        <taxon>Euteleostomi</taxon>
        <taxon>Actinopterygii</taxon>
        <taxon>Neopterygii</taxon>
        <taxon>Teleostei</taxon>
        <taxon>Neoteleostei</taxon>
        <taxon>Acanthomorphata</taxon>
        <taxon>Ovalentaria</taxon>
        <taxon>Atherinomorphae</taxon>
        <taxon>Beloniformes</taxon>
        <taxon>Adrianichthyidae</taxon>
        <taxon>Oryziinae</taxon>
        <taxon>Oryzias</taxon>
    </lineage>
</organism>
<dbReference type="Proteomes" id="UP000265180">
    <property type="component" value="Chromosome 23"/>
</dbReference>
<keyword evidence="1" id="KW-0472">Membrane</keyword>
<reference evidence="2 3" key="2">
    <citation type="submission" date="2017-04" db="EMBL/GenBank/DDBJ databases">
        <title>CpG methylation of centromeres and impact of large insertions on vertebrate speciation.</title>
        <authorList>
            <person name="Ichikawa K."/>
            <person name="Yoshimura J."/>
            <person name="Morishita S."/>
        </authorList>
    </citation>
    <scope>NUCLEOTIDE SEQUENCE</scope>
    <source>
        <strain evidence="2 3">HNI</strain>
    </source>
</reference>
<protein>
    <submittedName>
        <fullName evidence="2">Uncharacterized protein</fullName>
    </submittedName>
</protein>
<feature type="transmembrane region" description="Helical" evidence="1">
    <location>
        <begin position="38"/>
        <end position="59"/>
    </location>
</feature>
<keyword evidence="1" id="KW-0812">Transmembrane</keyword>
<reference key="1">
    <citation type="journal article" date="2007" name="Nature">
        <title>The medaka draft genome and insights into vertebrate genome evolution.</title>
        <authorList>
            <person name="Kasahara M."/>
            <person name="Naruse K."/>
            <person name="Sasaki S."/>
            <person name="Nakatani Y."/>
            <person name="Qu W."/>
            <person name="Ahsan B."/>
            <person name="Yamada T."/>
            <person name="Nagayasu Y."/>
            <person name="Doi K."/>
            <person name="Kasai Y."/>
            <person name="Jindo T."/>
            <person name="Kobayashi D."/>
            <person name="Shimada A."/>
            <person name="Toyoda A."/>
            <person name="Kuroki Y."/>
            <person name="Fujiyama A."/>
            <person name="Sasaki T."/>
            <person name="Shimizu A."/>
            <person name="Asakawa S."/>
            <person name="Shimizu N."/>
            <person name="Hashimoto S."/>
            <person name="Yang J."/>
            <person name="Lee Y."/>
            <person name="Matsushima K."/>
            <person name="Sugano S."/>
            <person name="Sakaizumi M."/>
            <person name="Narita T."/>
            <person name="Ohishi K."/>
            <person name="Haga S."/>
            <person name="Ohta F."/>
            <person name="Nomoto H."/>
            <person name="Nogata K."/>
            <person name="Morishita T."/>
            <person name="Endo T."/>
            <person name="Shin-I T."/>
            <person name="Takeda H."/>
            <person name="Morishita S."/>
            <person name="Kohara Y."/>
        </authorList>
    </citation>
    <scope>NUCLEOTIDE SEQUENCE [LARGE SCALE GENOMIC DNA]</scope>
    <source>
        <strain>Hd-rR</strain>
    </source>
</reference>
<dbReference type="Pfam" id="PF17696">
    <property type="entry name" value="ALN"/>
    <property type="match status" value="1"/>
</dbReference>
<reference evidence="2" key="3">
    <citation type="submission" date="2025-08" db="UniProtKB">
        <authorList>
            <consortium name="Ensembl"/>
        </authorList>
    </citation>
    <scope>IDENTIFICATION</scope>
    <source>
        <strain evidence="2">HNI</strain>
    </source>
</reference>
<name>A0A3P9MPH9_ORYLA</name>
<keyword evidence="1" id="KW-1133">Transmembrane helix</keyword>